<dbReference type="GeneID" id="28833804"/>
<gene>
    <name evidence="3" type="ORF">VE01_00418</name>
</gene>
<evidence type="ECO:0000313" key="3">
    <source>
        <dbReference type="EMBL" id="OBU01704.1"/>
    </source>
</evidence>
<dbReference type="Proteomes" id="UP000091956">
    <property type="component" value="Unassembled WGS sequence"/>
</dbReference>
<dbReference type="RefSeq" id="XP_018135436.1">
    <property type="nucleotide sequence ID" value="XM_018269949.1"/>
</dbReference>
<feature type="compositionally biased region" description="Low complexity" evidence="1">
    <location>
        <begin position="31"/>
        <end position="46"/>
    </location>
</feature>
<reference evidence="3 4" key="1">
    <citation type="submission" date="2016-03" db="EMBL/GenBank/DDBJ databases">
        <title>Comparative genomics of Pseudogymnoascus destructans, the fungus causing white-nose syndrome of bats.</title>
        <authorList>
            <person name="Palmer J.M."/>
            <person name="Drees K.P."/>
            <person name="Foster J.T."/>
            <person name="Lindner D.L."/>
        </authorList>
    </citation>
    <scope>NUCLEOTIDE SEQUENCE [LARGE SCALE GENOMIC DNA]</scope>
    <source>
        <strain evidence="3 4">UAMH 10579</strain>
    </source>
</reference>
<keyword evidence="2" id="KW-0732">Signal</keyword>
<accession>A0A2P2SXW0</accession>
<feature type="chain" id="PRO_5015138179" evidence="2">
    <location>
        <begin position="17"/>
        <end position="162"/>
    </location>
</feature>
<evidence type="ECO:0000313" key="4">
    <source>
        <dbReference type="Proteomes" id="UP000091956"/>
    </source>
</evidence>
<feature type="region of interest" description="Disordered" evidence="1">
    <location>
        <begin position="24"/>
        <end position="71"/>
    </location>
</feature>
<protein>
    <submittedName>
        <fullName evidence="3">Uncharacterized protein</fullName>
    </submittedName>
</protein>
<reference evidence="4" key="2">
    <citation type="journal article" date="2018" name="Nat. Commun.">
        <title>Extreme sensitivity to ultraviolet light in the fungal pathogen causing white-nose syndrome of bats.</title>
        <authorList>
            <person name="Palmer J.M."/>
            <person name="Drees K.P."/>
            <person name="Foster J.T."/>
            <person name="Lindner D.L."/>
        </authorList>
    </citation>
    <scope>NUCLEOTIDE SEQUENCE [LARGE SCALE GENOMIC DNA]</scope>
    <source>
        <strain evidence="4">UAMH 10579</strain>
    </source>
</reference>
<dbReference type="AlphaFoldDB" id="A0A2P2SXW0"/>
<organism evidence="3 4">
    <name type="scientific">Pseudogymnoascus verrucosus</name>
    <dbReference type="NCBI Taxonomy" id="342668"/>
    <lineage>
        <taxon>Eukaryota</taxon>
        <taxon>Fungi</taxon>
        <taxon>Dikarya</taxon>
        <taxon>Ascomycota</taxon>
        <taxon>Pezizomycotina</taxon>
        <taxon>Leotiomycetes</taxon>
        <taxon>Thelebolales</taxon>
        <taxon>Thelebolaceae</taxon>
        <taxon>Pseudogymnoascus</taxon>
    </lineage>
</organism>
<keyword evidence="4" id="KW-1185">Reference proteome</keyword>
<feature type="signal peptide" evidence="2">
    <location>
        <begin position="1"/>
        <end position="16"/>
    </location>
</feature>
<dbReference type="EMBL" id="KV460206">
    <property type="protein sequence ID" value="OBU01704.1"/>
    <property type="molecule type" value="Genomic_DNA"/>
</dbReference>
<sequence length="162" mass="17688">MLIRSLLFLGCSLAAALPHLPHLHRQETDDPNSNDPTTPPASITAPAREENPFPNGWPQLPSECTDASNPPEACKNALHASDGGVHAFGGTLHHDGSCKLNSADTREGFLETAEWDAQILAHYTRLTSDIHNIEGGHFYMGPDYAGQQQRIKDNFAEPRILN</sequence>
<name>A0A2P2SXW0_9PEZI</name>
<evidence type="ECO:0000256" key="1">
    <source>
        <dbReference type="SAM" id="MobiDB-lite"/>
    </source>
</evidence>
<proteinExistence type="predicted"/>
<evidence type="ECO:0000256" key="2">
    <source>
        <dbReference type="SAM" id="SignalP"/>
    </source>
</evidence>